<evidence type="ECO:0000313" key="1">
    <source>
        <dbReference type="EMBL" id="MDC7691182.1"/>
    </source>
</evidence>
<organism evidence="2 3">
    <name type="scientific">Vogesella indigofera</name>
    <name type="common">Pseudomonas indigofera</name>
    <dbReference type="NCBI Taxonomy" id="45465"/>
    <lineage>
        <taxon>Bacteria</taxon>
        <taxon>Pseudomonadati</taxon>
        <taxon>Pseudomonadota</taxon>
        <taxon>Betaproteobacteria</taxon>
        <taxon>Neisseriales</taxon>
        <taxon>Chromobacteriaceae</taxon>
        <taxon>Vogesella</taxon>
    </lineage>
</organism>
<evidence type="ECO:0000313" key="2">
    <source>
        <dbReference type="EMBL" id="RKQ57081.1"/>
    </source>
</evidence>
<name>A0A495B7Z6_VOGIN</name>
<dbReference type="Proteomes" id="UP000279384">
    <property type="component" value="Unassembled WGS sequence"/>
</dbReference>
<keyword evidence="4" id="KW-1185">Reference proteome</keyword>
<accession>A0A495B7Z6</accession>
<protein>
    <submittedName>
        <fullName evidence="2">Uncharacterized protein</fullName>
    </submittedName>
</protein>
<reference evidence="2 3" key="1">
    <citation type="submission" date="2018-10" db="EMBL/GenBank/DDBJ databases">
        <title>Genomic Encyclopedia of Type Strains, Phase IV (KMG-IV): sequencing the most valuable type-strain genomes for metagenomic binning, comparative biology and taxonomic classification.</title>
        <authorList>
            <person name="Goeker M."/>
        </authorList>
    </citation>
    <scope>NUCLEOTIDE SEQUENCE [LARGE SCALE GENOMIC DNA]</scope>
    <source>
        <strain evidence="2 3">DSM 3303</strain>
    </source>
</reference>
<dbReference type="EMBL" id="JAQQKY010000005">
    <property type="protein sequence ID" value="MDC7691182.1"/>
    <property type="molecule type" value="Genomic_DNA"/>
</dbReference>
<sequence>MYDCEQDRYTEFATTPARSTPSLRGELRAIHLGDNAGARQLTTLLAWASERGLAASLQQGKLLLQDVDVDQALQINRLFGNALIISCHLRRPGVA</sequence>
<comment type="caution">
    <text evidence="2">The sequence shown here is derived from an EMBL/GenBank/DDBJ whole genome shotgun (WGS) entry which is preliminary data.</text>
</comment>
<gene>
    <name evidence="2" type="ORF">C8E02_2538</name>
    <name evidence="1" type="ORF">PQU93_10345</name>
</gene>
<reference evidence="1 4" key="2">
    <citation type="submission" date="2023-01" db="EMBL/GenBank/DDBJ databases">
        <title>Novel species of the genus Vogesella isolated from rivers.</title>
        <authorList>
            <person name="Lu H."/>
        </authorList>
    </citation>
    <scope>NUCLEOTIDE SEQUENCE [LARGE SCALE GENOMIC DNA]</scope>
    <source>
        <strain evidence="1 4">SH7W</strain>
    </source>
</reference>
<dbReference type="RefSeq" id="WP_120811134.1">
    <property type="nucleotide sequence ID" value="NZ_JAQQKY010000005.1"/>
</dbReference>
<evidence type="ECO:0000313" key="4">
    <source>
        <dbReference type="Proteomes" id="UP001221566"/>
    </source>
</evidence>
<proteinExistence type="predicted"/>
<dbReference type="AlphaFoldDB" id="A0A495B7Z6"/>
<dbReference type="EMBL" id="RBID01000016">
    <property type="protein sequence ID" value="RKQ57081.1"/>
    <property type="molecule type" value="Genomic_DNA"/>
</dbReference>
<evidence type="ECO:0000313" key="3">
    <source>
        <dbReference type="Proteomes" id="UP000279384"/>
    </source>
</evidence>
<dbReference type="Proteomes" id="UP001221566">
    <property type="component" value="Unassembled WGS sequence"/>
</dbReference>